<proteinExistence type="inferred from homology"/>
<dbReference type="InParanoid" id="A0A1S0U8S4"/>
<dbReference type="Pfam" id="PF26573">
    <property type="entry name" value="TPR_Epg5_2"/>
    <property type="match status" value="1"/>
</dbReference>
<feature type="domain" description="Epg5-like TPR" evidence="5">
    <location>
        <begin position="1149"/>
        <end position="1317"/>
    </location>
</feature>
<evidence type="ECO:0000256" key="1">
    <source>
        <dbReference type="ARBA" id="ARBA00010948"/>
    </source>
</evidence>
<dbReference type="RefSeq" id="XP_020303783.1">
    <property type="nucleotide sequence ID" value="XM_020445797.1"/>
</dbReference>
<feature type="compositionally biased region" description="Polar residues" evidence="3">
    <location>
        <begin position="41"/>
        <end position="57"/>
    </location>
</feature>
<dbReference type="PANTHER" id="PTHR31139:SF4">
    <property type="entry name" value="ECTOPIC P GRANULES PROTEIN 5 HOMOLOG"/>
    <property type="match status" value="1"/>
</dbReference>
<organism evidence="6">
    <name type="scientific">Loa loa</name>
    <name type="common">Eye worm</name>
    <name type="synonym">Filaria loa</name>
    <dbReference type="NCBI Taxonomy" id="7209"/>
    <lineage>
        <taxon>Eukaryota</taxon>
        <taxon>Metazoa</taxon>
        <taxon>Ecdysozoa</taxon>
        <taxon>Nematoda</taxon>
        <taxon>Chromadorea</taxon>
        <taxon>Rhabditida</taxon>
        <taxon>Spirurina</taxon>
        <taxon>Spiruromorpha</taxon>
        <taxon>Filarioidea</taxon>
        <taxon>Onchocercidae</taxon>
        <taxon>Loa</taxon>
    </lineage>
</organism>
<dbReference type="KEGG" id="loa:LOAG_01622"/>
<comment type="similarity">
    <text evidence="1">Belongs to the EPG5 family.</text>
</comment>
<dbReference type="Pfam" id="PF26103">
    <property type="entry name" value="TPR_Epg5"/>
    <property type="match status" value="1"/>
</dbReference>
<evidence type="ECO:0000259" key="4">
    <source>
        <dbReference type="Pfam" id="PF26103"/>
    </source>
</evidence>
<dbReference type="InterPro" id="IPR059030">
    <property type="entry name" value="TPR_Epg5_mid"/>
</dbReference>
<dbReference type="GO" id="GO:0005737">
    <property type="term" value="C:cytoplasm"/>
    <property type="evidence" value="ECO:0007669"/>
    <property type="project" value="TreeGrafter"/>
</dbReference>
<feature type="domain" description="Epg5-like central TPR repeats" evidence="4">
    <location>
        <begin position="1515"/>
        <end position="1805"/>
    </location>
</feature>
<evidence type="ECO:0000256" key="2">
    <source>
        <dbReference type="ARBA" id="ARBA00023006"/>
    </source>
</evidence>
<evidence type="ECO:0000256" key="3">
    <source>
        <dbReference type="SAM" id="MobiDB-lite"/>
    </source>
</evidence>
<dbReference type="OrthoDB" id="75419at2759"/>
<dbReference type="PANTHER" id="PTHR31139">
    <property type="entry name" value="ECTOPIC P GRANULES PROTEIN 5 HOMOLOG"/>
    <property type="match status" value="1"/>
</dbReference>
<dbReference type="OMA" id="CANAFIM"/>
<dbReference type="GO" id="GO:0097352">
    <property type="term" value="P:autophagosome maturation"/>
    <property type="evidence" value="ECO:0007669"/>
    <property type="project" value="TreeGrafter"/>
</dbReference>
<evidence type="ECO:0008006" key="7">
    <source>
        <dbReference type="Google" id="ProtNLM"/>
    </source>
</evidence>
<name>A0A1S0U8S4_LOALO</name>
<dbReference type="CTD" id="9939001"/>
<accession>A0A1S0U8S4</accession>
<dbReference type="EMBL" id="JH712468">
    <property type="protein sequence ID" value="EFO26860.2"/>
    <property type="molecule type" value="Genomic_DNA"/>
</dbReference>
<dbReference type="FunCoup" id="A0A1S0U8S4">
    <property type="interactions" value="2496"/>
</dbReference>
<dbReference type="InterPro" id="IPR051436">
    <property type="entry name" value="Autophagy-related_EPG5"/>
</dbReference>
<sequence length="2289" mass="259575">MELERPKKIKCPKPRELSPPSHMLTFDELEEQFADADERQPSTSGTTKEIGNDKTSANGGGVAKSDDKLGNTILTTKPVSGSKGIIETERTMGCDEKPDSEVLSGMKKEVSVENVASTNILMNSTYPAPATFASSSLIDSKEATKTDDTLKNTTPSIYPYMQLNEIKTASSEVIDELSTLTYSGQVREHNVTGMRQSPLLSSKIQNEIVGECIGNAYLSPCLESNEYGLLTENQLLSFYQNELYEGVEELVDEFLEHEEFPQHNLHEYLKRYKKVCEDIDAKETDVMECEQRVKECAKASWTAENRIIKQEGRCGEQKYATGSATYLVATFHPEKAAELSRLLKHDVSSRLDSSLSLQIQMRSLALQIQWRIVEYNSAFMMEYRCNIDSPPCFLPGSADTVSRRNLRNALSDLFHYLRYPDLPTRFVTAVSGWITELVAVLLKACTSSDQQYLLCQVLRLVSPVSQWAAPLLQSYIEIDSTNDRLIIDNYVVMMSLLLSSIRGRENFLGRIMNFENENNTWVVINDDEAEKDGSVVTISETDLIAFLNQFSAEAVFAKAIRCFAITLRSDPINQALTLVAFELVLIKIFNDGLYTYGTSSYRQFCKQIGHALRQSVVCSAEFLKVIKDKLSFDETEIVQKEFDRIVLHAVYYIVNKQNLGLLQFLVDLPYDFVSEICRMRCQILLRRKMALTITQLYEFPDKDLANLVEKAGSLFDKLPDLPSDDRIYMISTLAAIISVSNGGVDSFTVEILNVCFLDVSMRNHFYKIGAETIGILIDKHPYILQKILLFIDRNLDSLDEYAVEVLSIAPLSKCRLSVDDVGVICGKWLINRPPSHPASRIARRVLGSMNWGTDGNGKLWLQPEVHAVCADTLIKGHMTQCKATNGLISKSWNKVAKLASKVPDYEHQFDAFCWDILVRLKLPVQANNLNIQSVNDLASFFVFIIQRSLLSVDEFLSSGLSLWSELITSGCYVGSVVILARLMSSFPNAVTVLTSHEIFTHCLDRLLLCDFSSYAVQLIAGANKFPGPTVRLLGSAITYHINENFSQIQLCGWIQLLCCKRPTQWNTDKSTLYLLGILVRIAFVRDQTNLLGIPELFKVNYAALLQQWKDGSKGVLSWFTSDDSVPPLIDSSNLNVSPWASFALLLAEQQSHETFYETLYQTMSKHPKHNLDQSVKKAASKSHVNIPIERLHFHRWVQFACSDNIKEHPIFPLILQNLAIHLYSRKIYLSTKFCFGEKYLTSPSSKALFDELREKILPQMEYNSEVGVSLFYKAFAQWLSNPKICNISFHAFEDFLLDHLLQFIVANDLHPWLEYMNINELRKKISDEQKLYIFACHLGSLVVNPPVIRARNLTQLVAQFNKRNQALPYPVIPLHPTLPREIPFDLSIACDSRNCLTPFAAHVRAINEAARIFVGVKDQIEMLDNEYIGYYPDLYTKSAGELPIVLKCGTTFGSKCAHPTTSTVTVAISRYQVSVEDKMKANRQKRSDELTSIYCKVFEQTSLHCANLENIVMLPPHQFSQLMPAAFENLISISDTSLPLYDVCAKHFIHSVFHRFPSNFIDGLKLSLAACDTKSTPLCIFDEIIKKLGAGKMGLMDTKPEHVIDIMTATVASETVAVQFKKSRNELSTRLYSVWANYLPKVLHLVQFFLYSATSLSFSSEQPTGKLESELRQMFGNCIQVFGPLLEPFGSGLPPWNPADADSAAVVLDYFVSLMEQLHLLYDAYFPPGSENLIILFWRYYAEKLACFTRGGSHVHQIIESRFINIPWHLFWPSLYDLASMDKIMVEGAPESAPLITQIVVRIPWLPLIQYQAQQPLDAHRAFYSLLFSLLTSCISRPSNYAICRASLPKLMNSLGPFPWHLIDMEQLNAISSRIASSFSPVVLTDPNDITNAFFELYRRVCFLGTFSADVVSAAEVCQKQSFYVRTQLALMLENSNDRTWLRRFYEDQIKVVDNIVSSAGLSENQAYLSSELTSFWSDISDNKFLEVFSSALLQWLEENTNSSLVLLLLYTTIGSLKMKQISLGLQIIEKSIATYFGRMGLCEWDVVLKWTALPDYCGRILFTLPSSENNVFLPLCANAFIMKQLMSLTSVKQLESASLQQENALLRILLDYITTIKPRYVTNEAAFLLLMEKLQKLLLRQYNYSGTQGNQFLMQYLEWLERASSDDKSNSFFSLIGFSKKQPYSIRMRYICYLMNLYVSQQTIAPNQPPRNAVNVPVLNCRMQSFKELCANKQYTPFQATSELAQPYFIQVQNYHITHMNELFARVVRSLYNEKYLEEMLANAGRSY</sequence>
<gene>
    <name evidence="6" type="ORF">LOAG_01622</name>
</gene>
<dbReference type="InterPro" id="IPR058750">
    <property type="entry name" value="TPR_Epg5"/>
</dbReference>
<dbReference type="GeneID" id="9939001"/>
<evidence type="ECO:0000313" key="6">
    <source>
        <dbReference type="EMBL" id="EFO26860.2"/>
    </source>
</evidence>
<evidence type="ECO:0000259" key="5">
    <source>
        <dbReference type="Pfam" id="PF26573"/>
    </source>
</evidence>
<keyword evidence="2" id="KW-0072">Autophagy</keyword>
<reference evidence="6" key="1">
    <citation type="submission" date="2012-04" db="EMBL/GenBank/DDBJ databases">
        <title>The Genome Sequence of Loa loa.</title>
        <authorList>
            <consortium name="The Broad Institute Genome Sequencing Platform"/>
            <consortium name="Broad Institute Genome Sequencing Center for Infectious Disease"/>
            <person name="Nutman T.B."/>
            <person name="Fink D.L."/>
            <person name="Russ C."/>
            <person name="Young S."/>
            <person name="Zeng Q."/>
            <person name="Gargeya S."/>
            <person name="Alvarado L."/>
            <person name="Berlin A."/>
            <person name="Chapman S.B."/>
            <person name="Chen Z."/>
            <person name="Freedman E."/>
            <person name="Gellesch M."/>
            <person name="Goldberg J."/>
            <person name="Griggs A."/>
            <person name="Gujja S."/>
            <person name="Heilman E.R."/>
            <person name="Heiman D."/>
            <person name="Howarth C."/>
            <person name="Mehta T."/>
            <person name="Neiman D."/>
            <person name="Pearson M."/>
            <person name="Roberts A."/>
            <person name="Saif S."/>
            <person name="Shea T."/>
            <person name="Shenoy N."/>
            <person name="Sisk P."/>
            <person name="Stolte C."/>
            <person name="Sykes S."/>
            <person name="White J."/>
            <person name="Yandava C."/>
            <person name="Haas B."/>
            <person name="Henn M.R."/>
            <person name="Nusbaum C."/>
            <person name="Birren B."/>
        </authorList>
    </citation>
    <scope>NUCLEOTIDE SEQUENCE [LARGE SCALE GENOMIC DNA]</scope>
</reference>
<protein>
    <recommendedName>
        <fullName evidence="7">Ectopic P granules protein 5</fullName>
    </recommendedName>
</protein>
<feature type="region of interest" description="Disordered" evidence="3">
    <location>
        <begin position="1"/>
        <end position="65"/>
    </location>
</feature>